<organism evidence="2 3">
    <name type="scientific">Brachionus calyciflorus</name>
    <dbReference type="NCBI Taxonomy" id="104777"/>
    <lineage>
        <taxon>Eukaryota</taxon>
        <taxon>Metazoa</taxon>
        <taxon>Spiralia</taxon>
        <taxon>Gnathifera</taxon>
        <taxon>Rotifera</taxon>
        <taxon>Eurotatoria</taxon>
        <taxon>Monogononta</taxon>
        <taxon>Pseudotrocha</taxon>
        <taxon>Ploima</taxon>
        <taxon>Brachionidae</taxon>
        <taxon>Brachionus</taxon>
    </lineage>
</organism>
<feature type="region of interest" description="Disordered" evidence="1">
    <location>
        <begin position="38"/>
        <end position="90"/>
    </location>
</feature>
<evidence type="ECO:0000313" key="2">
    <source>
        <dbReference type="EMBL" id="CAF0951426.1"/>
    </source>
</evidence>
<sequence length="118" mass="12934">MQSSRGHSGTCTGLGGKQGTRIVTEWLGKDSHRLFQHALPLHETNHSSEPSSSVGHGQNLGSSTYGESRGSRRLLFDEDHSDVRSRKLRLSDDNGISKGIDVFSFKASEDFFDVNAQT</sequence>
<keyword evidence="3" id="KW-1185">Reference proteome</keyword>
<accession>A0A814D9Y9</accession>
<dbReference type="EMBL" id="CAJNOC010002786">
    <property type="protein sequence ID" value="CAF0951426.1"/>
    <property type="molecule type" value="Genomic_DNA"/>
</dbReference>
<gene>
    <name evidence="2" type="ORF">OXX778_LOCUS13963</name>
</gene>
<feature type="compositionally biased region" description="Basic and acidic residues" evidence="1">
    <location>
        <begin position="74"/>
        <end position="90"/>
    </location>
</feature>
<dbReference type="AlphaFoldDB" id="A0A814D9Y9"/>
<reference evidence="2" key="1">
    <citation type="submission" date="2021-02" db="EMBL/GenBank/DDBJ databases">
        <authorList>
            <person name="Nowell W R."/>
        </authorList>
    </citation>
    <scope>NUCLEOTIDE SEQUENCE</scope>
    <source>
        <strain evidence="2">Ploen Becks lab</strain>
    </source>
</reference>
<proteinExistence type="predicted"/>
<comment type="caution">
    <text evidence="2">The sequence shown here is derived from an EMBL/GenBank/DDBJ whole genome shotgun (WGS) entry which is preliminary data.</text>
</comment>
<feature type="compositionally biased region" description="Polar residues" evidence="1">
    <location>
        <begin position="47"/>
        <end position="66"/>
    </location>
</feature>
<protein>
    <submittedName>
        <fullName evidence="2">Uncharacterized protein</fullName>
    </submittedName>
</protein>
<evidence type="ECO:0000256" key="1">
    <source>
        <dbReference type="SAM" id="MobiDB-lite"/>
    </source>
</evidence>
<dbReference type="Proteomes" id="UP000663879">
    <property type="component" value="Unassembled WGS sequence"/>
</dbReference>
<name>A0A814D9Y9_9BILA</name>
<evidence type="ECO:0000313" key="3">
    <source>
        <dbReference type="Proteomes" id="UP000663879"/>
    </source>
</evidence>